<gene>
    <name evidence="2" type="ORF">CLV43_1063</name>
</gene>
<dbReference type="InterPro" id="IPR017520">
    <property type="entry name" value="CHP03086"/>
</dbReference>
<dbReference type="NCBIfam" id="TIGR03083">
    <property type="entry name" value="maleylpyruvate isomerase family mycothiol-dependent enzyme"/>
    <property type="match status" value="1"/>
</dbReference>
<dbReference type="InterPro" id="IPR017517">
    <property type="entry name" value="Maleyloyr_isom"/>
</dbReference>
<dbReference type="GO" id="GO:0046872">
    <property type="term" value="F:metal ion binding"/>
    <property type="evidence" value="ECO:0007669"/>
    <property type="project" value="InterPro"/>
</dbReference>
<dbReference type="Proteomes" id="UP000239494">
    <property type="component" value="Unassembled WGS sequence"/>
</dbReference>
<dbReference type="InterPro" id="IPR034660">
    <property type="entry name" value="DinB/YfiT-like"/>
</dbReference>
<name>A0A2T0T3R2_9PSEU</name>
<evidence type="ECO:0000313" key="3">
    <source>
        <dbReference type="Proteomes" id="UP000239494"/>
    </source>
</evidence>
<evidence type="ECO:0000313" key="2">
    <source>
        <dbReference type="EMBL" id="PRY40269.1"/>
    </source>
</evidence>
<dbReference type="Gene3D" id="1.20.120.450">
    <property type="entry name" value="dinb family like domain"/>
    <property type="match status" value="1"/>
</dbReference>
<comment type="caution">
    <text evidence="2">The sequence shown here is derived from an EMBL/GenBank/DDBJ whole genome shotgun (WGS) entry which is preliminary data.</text>
</comment>
<sequence>MGVELIEAHGLAIREFDRRVRRVRPEQWSLDTPCEKWSVRDLVGHIVHEQLWAPELLAGCTPEQVGDRFDGDNLGADPVHSWVLAAAAAREAWITPKALLRPVHLSFGKSTAVEYGWQMTTDLAVHSWDLARAIGADERIDPNLALAVLEYLEPQVDSWRSMGVFGPAVPVPDDTDVETRLLAVTGRTP</sequence>
<evidence type="ECO:0000259" key="1">
    <source>
        <dbReference type="Pfam" id="PF11716"/>
    </source>
</evidence>
<reference evidence="2 3" key="1">
    <citation type="submission" date="2018-03" db="EMBL/GenBank/DDBJ databases">
        <title>Genomic Encyclopedia of Archaeal and Bacterial Type Strains, Phase II (KMG-II): from individual species to whole genera.</title>
        <authorList>
            <person name="Goeker M."/>
        </authorList>
    </citation>
    <scope>NUCLEOTIDE SEQUENCE [LARGE SCALE GENOMIC DNA]</scope>
    <source>
        <strain evidence="2 3">DSM 44720</strain>
    </source>
</reference>
<dbReference type="InterPro" id="IPR024344">
    <property type="entry name" value="MDMPI_metal-binding"/>
</dbReference>
<proteinExistence type="predicted"/>
<dbReference type="EMBL" id="PVTF01000006">
    <property type="protein sequence ID" value="PRY40269.1"/>
    <property type="molecule type" value="Genomic_DNA"/>
</dbReference>
<protein>
    <submittedName>
        <fullName evidence="2">Uncharacterized protein (TIGR03086 family)</fullName>
    </submittedName>
</protein>
<dbReference type="Pfam" id="PF11716">
    <property type="entry name" value="MDMPI_N"/>
    <property type="match status" value="1"/>
</dbReference>
<accession>A0A2T0T3R2</accession>
<keyword evidence="3" id="KW-1185">Reference proteome</keyword>
<dbReference type="SUPFAM" id="SSF109854">
    <property type="entry name" value="DinB/YfiT-like putative metalloenzymes"/>
    <property type="match status" value="1"/>
</dbReference>
<organism evidence="2 3">
    <name type="scientific">Umezawaea tangerina</name>
    <dbReference type="NCBI Taxonomy" id="84725"/>
    <lineage>
        <taxon>Bacteria</taxon>
        <taxon>Bacillati</taxon>
        <taxon>Actinomycetota</taxon>
        <taxon>Actinomycetes</taxon>
        <taxon>Pseudonocardiales</taxon>
        <taxon>Pseudonocardiaceae</taxon>
        <taxon>Umezawaea</taxon>
    </lineage>
</organism>
<feature type="domain" description="Mycothiol-dependent maleylpyruvate isomerase metal-binding" evidence="1">
    <location>
        <begin position="12"/>
        <end position="131"/>
    </location>
</feature>
<dbReference type="AlphaFoldDB" id="A0A2T0T3R2"/>
<dbReference type="NCBIfam" id="TIGR03086">
    <property type="entry name" value="TIGR03086 family metal-binding protein"/>
    <property type="match status" value="1"/>
</dbReference>